<evidence type="ECO:0000313" key="2">
    <source>
        <dbReference type="EMBL" id="TMP30086.1"/>
    </source>
</evidence>
<proteinExistence type="predicted"/>
<accession>A0A5S3WPG4</accession>
<dbReference type="GO" id="GO:0005829">
    <property type="term" value="C:cytosol"/>
    <property type="evidence" value="ECO:0007669"/>
    <property type="project" value="TreeGrafter"/>
</dbReference>
<reference evidence="2 3" key="1">
    <citation type="submission" date="2018-01" db="EMBL/GenBank/DDBJ databases">
        <authorList>
            <person name="Paulsen S."/>
            <person name="Gram L.K."/>
        </authorList>
    </citation>
    <scope>NUCLEOTIDE SEQUENCE [LARGE SCALE GENOMIC DNA]</scope>
    <source>
        <strain evidence="2 3">S2676</strain>
    </source>
</reference>
<gene>
    <name evidence="2" type="ORF">CWB99_07035</name>
</gene>
<evidence type="ECO:0000256" key="1">
    <source>
        <dbReference type="SAM" id="MobiDB-lite"/>
    </source>
</evidence>
<dbReference type="NCBIfam" id="NF008763">
    <property type="entry name" value="PRK11798.1-2"/>
    <property type="match status" value="1"/>
</dbReference>
<dbReference type="NCBIfam" id="NF008769">
    <property type="entry name" value="PRK11798.2-5"/>
    <property type="match status" value="1"/>
</dbReference>
<feature type="region of interest" description="Disordered" evidence="1">
    <location>
        <begin position="97"/>
        <end position="149"/>
    </location>
</feature>
<dbReference type="GO" id="GO:0006508">
    <property type="term" value="P:proteolysis"/>
    <property type="evidence" value="ECO:0007669"/>
    <property type="project" value="UniProtKB-KW"/>
</dbReference>
<dbReference type="EMBL" id="PNCI01000015">
    <property type="protein sequence ID" value="TMP30086.1"/>
    <property type="molecule type" value="Genomic_DNA"/>
</dbReference>
<dbReference type="Gene3D" id="2.30.30.220">
    <property type="entry name" value="SspB-like"/>
    <property type="match status" value="1"/>
</dbReference>
<organism evidence="2 3">
    <name type="scientific">Pseudoalteromonas rubra</name>
    <dbReference type="NCBI Taxonomy" id="43658"/>
    <lineage>
        <taxon>Bacteria</taxon>
        <taxon>Pseudomonadati</taxon>
        <taxon>Pseudomonadota</taxon>
        <taxon>Gammaproteobacteria</taxon>
        <taxon>Alteromonadales</taxon>
        <taxon>Pseudoalteromonadaceae</taxon>
        <taxon>Pseudoalteromonas</taxon>
    </lineage>
</organism>
<dbReference type="GO" id="GO:0045732">
    <property type="term" value="P:positive regulation of protein catabolic process"/>
    <property type="evidence" value="ECO:0007669"/>
    <property type="project" value="TreeGrafter"/>
</dbReference>
<name>A0A5S3WPG4_9GAMM</name>
<keyword evidence="2" id="KW-0378">Hydrolase</keyword>
<dbReference type="GO" id="GO:0005840">
    <property type="term" value="C:ribosome"/>
    <property type="evidence" value="ECO:0007669"/>
    <property type="project" value="TreeGrafter"/>
</dbReference>
<dbReference type="Pfam" id="PF04386">
    <property type="entry name" value="SspB"/>
    <property type="match status" value="1"/>
</dbReference>
<feature type="compositionally biased region" description="Basic and acidic residues" evidence="1">
    <location>
        <begin position="130"/>
        <end position="140"/>
    </location>
</feature>
<dbReference type="OrthoDB" id="9797358at2"/>
<dbReference type="PIRSF" id="PIRSF005276">
    <property type="entry name" value="SspB"/>
    <property type="match status" value="1"/>
</dbReference>
<dbReference type="InterPro" id="IPR007481">
    <property type="entry name" value="SspB"/>
</dbReference>
<dbReference type="InterPro" id="IPR036760">
    <property type="entry name" value="SspB-like_sf"/>
</dbReference>
<dbReference type="RefSeq" id="WP_138550182.1">
    <property type="nucleotide sequence ID" value="NZ_PNCH01000010.1"/>
</dbReference>
<keyword evidence="2" id="KW-0645">Protease</keyword>
<reference evidence="3" key="2">
    <citation type="submission" date="2019-06" db="EMBL/GenBank/DDBJ databases">
        <title>Co-occurence of chitin degradation, pigmentation and bioactivity in marine Pseudoalteromonas.</title>
        <authorList>
            <person name="Sonnenschein E.C."/>
            <person name="Bech P.K."/>
        </authorList>
    </citation>
    <scope>NUCLEOTIDE SEQUENCE [LARGE SCALE GENOMIC DNA]</scope>
    <source>
        <strain evidence="3">S2676</strain>
    </source>
</reference>
<dbReference type="AlphaFoldDB" id="A0A5S3WPG4"/>
<sequence>MTSNRPYLLRAFYDWIVDNQCTPHIVVDAEYPAVEVPRQFVQQGQIVLNVSPSAAANFLMDNDALSFNARFSGQPMQVYVPIGAVLAIYARENGEGTIFSEPDLPQDDEATEEHAQTQEVMTEEPVEAPSTDKETSEKTKKPSHLRVIK</sequence>
<dbReference type="GO" id="GO:0008233">
    <property type="term" value="F:peptidase activity"/>
    <property type="evidence" value="ECO:0007669"/>
    <property type="project" value="UniProtKB-KW"/>
</dbReference>
<comment type="caution">
    <text evidence="2">The sequence shown here is derived from an EMBL/GenBank/DDBJ whole genome shotgun (WGS) entry which is preliminary data.</text>
</comment>
<dbReference type="SUPFAM" id="SSF101738">
    <property type="entry name" value="SspB-like"/>
    <property type="match status" value="1"/>
</dbReference>
<dbReference type="Proteomes" id="UP000310249">
    <property type="component" value="Unassembled WGS sequence"/>
</dbReference>
<dbReference type="PANTHER" id="PTHR37486:SF1">
    <property type="entry name" value="STRINGENT STARVATION PROTEIN B"/>
    <property type="match status" value="1"/>
</dbReference>
<protein>
    <submittedName>
        <fullName evidence="2">ClpXP protease specificity-enhancing factor</fullName>
    </submittedName>
</protein>
<dbReference type="PANTHER" id="PTHR37486">
    <property type="entry name" value="STRINGENT STARVATION PROTEIN B"/>
    <property type="match status" value="1"/>
</dbReference>
<evidence type="ECO:0000313" key="3">
    <source>
        <dbReference type="Proteomes" id="UP000310249"/>
    </source>
</evidence>